<accession>A0ACC2TL57</accession>
<keyword evidence="2" id="KW-1185">Reference proteome</keyword>
<evidence type="ECO:0000313" key="2">
    <source>
        <dbReference type="Proteomes" id="UP001165960"/>
    </source>
</evidence>
<comment type="caution">
    <text evidence="1">The sequence shown here is derived from an EMBL/GenBank/DDBJ whole genome shotgun (WGS) entry which is preliminary data.</text>
</comment>
<organism evidence="1 2">
    <name type="scientific">Entomophthora muscae</name>
    <dbReference type="NCBI Taxonomy" id="34485"/>
    <lineage>
        <taxon>Eukaryota</taxon>
        <taxon>Fungi</taxon>
        <taxon>Fungi incertae sedis</taxon>
        <taxon>Zoopagomycota</taxon>
        <taxon>Entomophthoromycotina</taxon>
        <taxon>Entomophthoromycetes</taxon>
        <taxon>Entomophthorales</taxon>
        <taxon>Entomophthoraceae</taxon>
        <taxon>Entomophthora</taxon>
    </lineage>
</organism>
<evidence type="ECO:0000313" key="1">
    <source>
        <dbReference type="EMBL" id="KAJ9075273.1"/>
    </source>
</evidence>
<dbReference type="Proteomes" id="UP001165960">
    <property type="component" value="Unassembled WGS sequence"/>
</dbReference>
<dbReference type="EMBL" id="QTSX02002548">
    <property type="protein sequence ID" value="KAJ9075273.1"/>
    <property type="molecule type" value="Genomic_DNA"/>
</dbReference>
<reference evidence="1" key="1">
    <citation type="submission" date="2022-04" db="EMBL/GenBank/DDBJ databases">
        <title>Genome of the entomopathogenic fungus Entomophthora muscae.</title>
        <authorList>
            <person name="Elya C."/>
            <person name="Lovett B.R."/>
            <person name="Lee E."/>
            <person name="Macias A.M."/>
            <person name="Hajek A.E."/>
            <person name="De Bivort B.L."/>
            <person name="Kasson M.T."/>
            <person name="De Fine Licht H.H."/>
            <person name="Stajich J.E."/>
        </authorList>
    </citation>
    <scope>NUCLEOTIDE SEQUENCE</scope>
    <source>
        <strain evidence="1">Berkeley</strain>
    </source>
</reference>
<gene>
    <name evidence="1" type="ORF">DSO57_1037689</name>
</gene>
<name>A0ACC2TL57_9FUNG</name>
<proteinExistence type="predicted"/>
<sequence length="225" mass="25259">MVSFISLVTIASVAANPGTGSSGSFFDKFFPQLGWQGIPRFGQMWSPSPFQGNRWFNYPRQGSPWQQAPRFTPHQGYPVPEQRPHIPPQYGAPEAPNESIQGGFDINDMLMQVNRVRAKTGARALRINDKLMTAAQRHSQDQANSRQMSHTGSDGSDISTRVNRVQYQYRAIAENVAYSQRSVSEVMTSWINSPGHYANLINPQYQDFGAGMSNYYWTQNFGASQ</sequence>
<protein>
    <submittedName>
        <fullName evidence="1">Uncharacterized protein</fullName>
    </submittedName>
</protein>